<keyword evidence="6 8" id="KW-1133">Transmembrane helix</keyword>
<name>A0ABR2JNU0_9EUKA</name>
<protein>
    <recommendedName>
        <fullName evidence="11">Glycosyltransferase family 92 protein</fullName>
    </recommendedName>
</protein>
<dbReference type="Pfam" id="PF01697">
    <property type="entry name" value="Glyco_transf_92"/>
    <property type="match status" value="1"/>
</dbReference>
<gene>
    <name evidence="9" type="ORF">M9Y10_003165</name>
</gene>
<evidence type="ECO:0000256" key="8">
    <source>
        <dbReference type="SAM" id="Phobius"/>
    </source>
</evidence>
<comment type="subcellular location">
    <subcellularLocation>
        <location evidence="1">Membrane</location>
        <topology evidence="1">Single-pass membrane protein</topology>
    </subcellularLocation>
</comment>
<dbReference type="Proteomes" id="UP001470230">
    <property type="component" value="Unassembled WGS sequence"/>
</dbReference>
<evidence type="ECO:0000313" key="10">
    <source>
        <dbReference type="Proteomes" id="UP001470230"/>
    </source>
</evidence>
<evidence type="ECO:0000256" key="6">
    <source>
        <dbReference type="ARBA" id="ARBA00022989"/>
    </source>
</evidence>
<evidence type="ECO:0000256" key="1">
    <source>
        <dbReference type="ARBA" id="ARBA00004167"/>
    </source>
</evidence>
<evidence type="ECO:0008006" key="11">
    <source>
        <dbReference type="Google" id="ProtNLM"/>
    </source>
</evidence>
<evidence type="ECO:0000256" key="4">
    <source>
        <dbReference type="ARBA" id="ARBA00022679"/>
    </source>
</evidence>
<proteinExistence type="inferred from homology"/>
<feature type="transmembrane region" description="Helical" evidence="8">
    <location>
        <begin position="6"/>
        <end position="24"/>
    </location>
</feature>
<evidence type="ECO:0000313" key="9">
    <source>
        <dbReference type="EMBL" id="KAK8880489.1"/>
    </source>
</evidence>
<keyword evidence="7 8" id="KW-0472">Membrane</keyword>
<dbReference type="InterPro" id="IPR008166">
    <property type="entry name" value="Glyco_transf_92"/>
</dbReference>
<dbReference type="PANTHER" id="PTHR21461:SF69">
    <property type="entry name" value="GLYCOSYLTRANSFERASE FAMILY 92 PROTEIN"/>
    <property type="match status" value="1"/>
</dbReference>
<keyword evidence="5 8" id="KW-0812">Transmembrane</keyword>
<keyword evidence="4" id="KW-0808">Transferase</keyword>
<evidence type="ECO:0000256" key="5">
    <source>
        <dbReference type="ARBA" id="ARBA00022692"/>
    </source>
</evidence>
<comment type="caution">
    <text evidence="9">The sequence shown here is derived from an EMBL/GenBank/DDBJ whole genome shotgun (WGS) entry which is preliminary data.</text>
</comment>
<keyword evidence="10" id="KW-1185">Reference proteome</keyword>
<organism evidence="9 10">
    <name type="scientific">Tritrichomonas musculus</name>
    <dbReference type="NCBI Taxonomy" id="1915356"/>
    <lineage>
        <taxon>Eukaryota</taxon>
        <taxon>Metamonada</taxon>
        <taxon>Parabasalia</taxon>
        <taxon>Tritrichomonadida</taxon>
        <taxon>Tritrichomonadidae</taxon>
        <taxon>Tritrichomonas</taxon>
    </lineage>
</organism>
<accession>A0ABR2JNU0</accession>
<keyword evidence="3" id="KW-0328">Glycosyltransferase</keyword>
<sequence length="491" mass="58700">MEDKIHAFIFLLSIFNIFLNNFFFKQSIRFHKKQFQYLFDQEKTSFRCLENGWPERGSREFWPYYFYPNFPSLHDIFEDNGYLKAVLSTHLIETHSNFKPRMKLLHTSTWALYFHENNETKNRNFTVNKHGILTKPTFDPEIQVIKLIFKIPPEYQNKYNFATIQRVLDDNDIDNISYRPIDENEPLYNPKYYEGGQEMQGGIQRTKIFMKMPENQDNINDLSYRNVPFCQIKDKYSIYVNPIPENRTDNFLISENGQPKDYLRICTQNRIFDSKEKNEIIFRWVLYNLEQGFSKPIIYINKIDENESLAMPHFANLIKKDMVEMIYFVFPYAFFFHEQFSQEISCLERNKGRAVWLGHDDVDERFFNTGTNETILEYLKRFSVRNDITGIGGIKTPNEWMERMDDDTTFTDTGNREYFAKAKNIIVADNVEVYYVHLIKNGKRTIRQDDIVNAHFKDIKTGVVKFKNKILSPRMTEINQRLTKKIHELIA</sequence>
<evidence type="ECO:0000256" key="3">
    <source>
        <dbReference type="ARBA" id="ARBA00022676"/>
    </source>
</evidence>
<dbReference type="PANTHER" id="PTHR21461">
    <property type="entry name" value="GLYCOSYLTRANSFERASE FAMILY 92 PROTEIN"/>
    <property type="match status" value="1"/>
</dbReference>
<reference evidence="9 10" key="1">
    <citation type="submission" date="2024-04" db="EMBL/GenBank/DDBJ databases">
        <title>Tritrichomonas musculus Genome.</title>
        <authorList>
            <person name="Alves-Ferreira E."/>
            <person name="Grigg M."/>
            <person name="Lorenzi H."/>
            <person name="Galac M."/>
        </authorList>
    </citation>
    <scope>NUCLEOTIDE SEQUENCE [LARGE SCALE GENOMIC DNA]</scope>
    <source>
        <strain evidence="9 10">EAF2021</strain>
    </source>
</reference>
<evidence type="ECO:0000256" key="7">
    <source>
        <dbReference type="ARBA" id="ARBA00023136"/>
    </source>
</evidence>
<comment type="similarity">
    <text evidence="2">Belongs to the glycosyltransferase 92 family.</text>
</comment>
<evidence type="ECO:0000256" key="2">
    <source>
        <dbReference type="ARBA" id="ARBA00007647"/>
    </source>
</evidence>
<dbReference type="EMBL" id="JAPFFF010000010">
    <property type="protein sequence ID" value="KAK8880489.1"/>
    <property type="molecule type" value="Genomic_DNA"/>
</dbReference>